<keyword evidence="2" id="KW-1185">Reference proteome</keyword>
<reference evidence="1 2" key="1">
    <citation type="submission" date="2015-09" db="EMBL/GenBank/DDBJ databases">
        <title>Draft Genome Sequence of Bradyrhizobium manausense Strain BR 3351T, a Novel Symbiotic Nitrogen-Fixing Alphaproteobacterium Isolated from Brazilian Amazon Rain Forest.</title>
        <authorList>
            <person name="De Araujo J.L."/>
            <person name="Zilli J.E."/>
        </authorList>
    </citation>
    <scope>NUCLEOTIDE SEQUENCE [LARGE SCALE GENOMIC DNA]</scope>
    <source>
        <strain evidence="1 2">BR3351</strain>
    </source>
</reference>
<dbReference type="EMBL" id="LJYG01000112">
    <property type="protein sequence ID" value="KRQ00846.1"/>
    <property type="molecule type" value="Genomic_DNA"/>
</dbReference>
<dbReference type="SUPFAM" id="SSF53850">
    <property type="entry name" value="Periplasmic binding protein-like II"/>
    <property type="match status" value="1"/>
</dbReference>
<sequence>MDRLKLRAVLGNHPHVKAVKSGELRADLFELDFIEYTPTNTAFKPMVREQAFDVCEMAIVTYLMAKAHGKPLVLLPATMLGRFQHAYALYNPARGTLGPDDLEGKRVGIRSFTTTTGAWIRGILANDYGVNLDKIKWVTFEDPHVAEYVDTTERAPKDKKVLQMLLDGEVDAVLGETTDNPKLKSLFPDPATEAAKWYARRGVVPVNHLVVVTESLAKTRPEIVAAVYDLLKRNKEQMGPAATPDLLPFGIEANRKPLELIVDYAFQQALIPRRYTVEELFDATTRGLN</sequence>
<evidence type="ECO:0000313" key="2">
    <source>
        <dbReference type="Proteomes" id="UP000051936"/>
    </source>
</evidence>
<dbReference type="AlphaFoldDB" id="A0A0R3CXJ3"/>
<accession>A0A0R3CXJ3</accession>
<dbReference type="RefSeq" id="WP_057758304.1">
    <property type="nucleotide sequence ID" value="NZ_LJYG01000112.1"/>
</dbReference>
<dbReference type="OrthoDB" id="8689594at2"/>
<evidence type="ECO:0000313" key="1">
    <source>
        <dbReference type="EMBL" id="KRQ00846.1"/>
    </source>
</evidence>
<protein>
    <submittedName>
        <fullName evidence="1">Uncharacterized protein</fullName>
    </submittedName>
</protein>
<gene>
    <name evidence="1" type="ORF">AOQ71_38165</name>
</gene>
<comment type="caution">
    <text evidence="1">The sequence shown here is derived from an EMBL/GenBank/DDBJ whole genome shotgun (WGS) entry which is preliminary data.</text>
</comment>
<proteinExistence type="predicted"/>
<dbReference type="Proteomes" id="UP000051936">
    <property type="component" value="Unassembled WGS sequence"/>
</dbReference>
<name>A0A0R3CXJ3_9BRAD</name>
<dbReference type="Gene3D" id="3.40.190.10">
    <property type="entry name" value="Periplasmic binding protein-like II"/>
    <property type="match status" value="1"/>
</dbReference>
<organism evidence="1 2">
    <name type="scientific">Bradyrhizobium manausense</name>
    <dbReference type="NCBI Taxonomy" id="989370"/>
    <lineage>
        <taxon>Bacteria</taxon>
        <taxon>Pseudomonadati</taxon>
        <taxon>Pseudomonadota</taxon>
        <taxon>Alphaproteobacteria</taxon>
        <taxon>Hyphomicrobiales</taxon>
        <taxon>Nitrobacteraceae</taxon>
        <taxon>Bradyrhizobium</taxon>
    </lineage>
</organism>
<dbReference type="STRING" id="989370.AOQ71_38165"/>